<dbReference type="OrthoDB" id="7055571at2"/>
<accession>A0A1G6CGZ6</accession>
<keyword evidence="2" id="KW-1185">Reference proteome</keyword>
<evidence type="ECO:0000313" key="2">
    <source>
        <dbReference type="Proteomes" id="UP000199071"/>
    </source>
</evidence>
<reference evidence="1 2" key="1">
    <citation type="submission" date="2016-10" db="EMBL/GenBank/DDBJ databases">
        <authorList>
            <person name="de Groot N.N."/>
        </authorList>
    </citation>
    <scope>NUCLEOTIDE SEQUENCE [LARGE SCALE GENOMIC DNA]</scope>
    <source>
        <strain evidence="1 2">ATCC 35022</strain>
    </source>
</reference>
<dbReference type="STRING" id="665467.SAMN02982931_02489"/>
<evidence type="ECO:0000313" key="1">
    <source>
        <dbReference type="EMBL" id="SDB32149.1"/>
    </source>
</evidence>
<proteinExistence type="predicted"/>
<dbReference type="RefSeq" id="WP_090876733.1">
    <property type="nucleotide sequence ID" value="NZ_FMXQ01000004.1"/>
</dbReference>
<dbReference type="Gene3D" id="3.40.50.150">
    <property type="entry name" value="Vaccinia Virus protein VP39"/>
    <property type="match status" value="1"/>
</dbReference>
<keyword evidence="1" id="KW-0808">Transferase</keyword>
<dbReference type="Proteomes" id="UP000199071">
    <property type="component" value="Unassembled WGS sequence"/>
</dbReference>
<organism evidence="1 2">
    <name type="scientific">Bauldia litoralis</name>
    <dbReference type="NCBI Taxonomy" id="665467"/>
    <lineage>
        <taxon>Bacteria</taxon>
        <taxon>Pseudomonadati</taxon>
        <taxon>Pseudomonadota</taxon>
        <taxon>Alphaproteobacteria</taxon>
        <taxon>Hyphomicrobiales</taxon>
        <taxon>Kaistiaceae</taxon>
        <taxon>Bauldia</taxon>
    </lineage>
</organism>
<sequence>MTVLDSFDLDDDGKIDLSGVYGQADPRSYYQTLVTLEYRIPESASSLFGRILGALRATREQNSATILDVGCSYGVNSALLKHGYGLSELFNLYNRQATAGLSHQQLIDRDRGLFQSDNEPDIQTVGLDTSDEAIAYACEANILDAGIVADFESRDPTTAEAALVAPTDLVISTGAIGYVGAPTFTRILDSATRAPWMALFALRMFPIDEIADMLKARGYAVYHLKGQTFRQRRFAGRDEREEVLAKLASLGIDPTGHEANGWYHAEFFLALPPGETDDPPIINPVRL</sequence>
<gene>
    <name evidence="1" type="ORF">SAMN02982931_02489</name>
</gene>
<dbReference type="InterPro" id="IPR029063">
    <property type="entry name" value="SAM-dependent_MTases_sf"/>
</dbReference>
<dbReference type="AlphaFoldDB" id="A0A1G6CGZ6"/>
<dbReference type="EMBL" id="FMXQ01000004">
    <property type="protein sequence ID" value="SDB32149.1"/>
    <property type="molecule type" value="Genomic_DNA"/>
</dbReference>
<protein>
    <submittedName>
        <fullName evidence="1">Carnitine O-acetyltransferase</fullName>
    </submittedName>
</protein>
<dbReference type="SUPFAM" id="SSF53335">
    <property type="entry name" value="S-adenosyl-L-methionine-dependent methyltransferases"/>
    <property type="match status" value="1"/>
</dbReference>
<dbReference type="GO" id="GO:0016740">
    <property type="term" value="F:transferase activity"/>
    <property type="evidence" value="ECO:0007669"/>
    <property type="project" value="UniProtKB-KW"/>
</dbReference>
<name>A0A1G6CGZ6_9HYPH</name>